<sequence>MKNERQVRLTHYHPKYLIRLMNFQLPREQAVFTSFPKDMIQVEKEQHRIVIVSDDEPAGFFLLHKSERVKAYTENPEAMLLTGFSIDYKYQGKGIAKSGLLQLKAFMHEAFPDCSEIVLSVNVKNIPAQRLYMKTGFSDTGRKITGPVGEQYVLRLPLG</sequence>
<dbReference type="OrthoDB" id="66776at2"/>
<name>A0A3M7TWJ1_9BACI</name>
<dbReference type="PANTHER" id="PTHR43328">
    <property type="entry name" value="ACETYLTRANSFERASE-RELATED"/>
    <property type="match status" value="1"/>
</dbReference>
<dbReference type="Gene3D" id="3.40.630.30">
    <property type="match status" value="1"/>
</dbReference>
<dbReference type="InterPro" id="IPR000182">
    <property type="entry name" value="GNAT_dom"/>
</dbReference>
<keyword evidence="3" id="KW-1185">Reference proteome</keyword>
<comment type="caution">
    <text evidence="2">The sequence shown here is derived from an EMBL/GenBank/DDBJ whole genome shotgun (WGS) entry which is preliminary data.</text>
</comment>
<dbReference type="PROSITE" id="PS51186">
    <property type="entry name" value="GNAT"/>
    <property type="match status" value="1"/>
</dbReference>
<feature type="domain" description="N-acetyltransferase" evidence="1">
    <location>
        <begin position="7"/>
        <end position="159"/>
    </location>
</feature>
<evidence type="ECO:0000313" key="2">
    <source>
        <dbReference type="EMBL" id="RNA69948.1"/>
    </source>
</evidence>
<accession>A0A3M7TWJ1</accession>
<dbReference type="EMBL" id="RHIB01000001">
    <property type="protein sequence ID" value="RNA69948.1"/>
    <property type="molecule type" value="Genomic_DNA"/>
</dbReference>
<dbReference type="Proteomes" id="UP000278746">
    <property type="component" value="Unassembled WGS sequence"/>
</dbReference>
<evidence type="ECO:0000313" key="3">
    <source>
        <dbReference type="Proteomes" id="UP000278746"/>
    </source>
</evidence>
<dbReference type="PANTHER" id="PTHR43328:SF1">
    <property type="entry name" value="N-ACETYLTRANSFERASE DOMAIN-CONTAINING PROTEIN"/>
    <property type="match status" value="1"/>
</dbReference>
<reference evidence="2 3" key="1">
    <citation type="submission" date="2018-10" db="EMBL/GenBank/DDBJ databases">
        <title>Bacillus Keqinensis sp. nov., a moderately halophilic bacterium isolated from a saline-alkaline lake.</title>
        <authorList>
            <person name="Wang H."/>
        </authorList>
    </citation>
    <scope>NUCLEOTIDE SEQUENCE [LARGE SCALE GENOMIC DNA]</scope>
    <source>
        <strain evidence="2 3">KQ-3</strain>
    </source>
</reference>
<dbReference type="AlphaFoldDB" id="A0A3M7TWJ1"/>
<proteinExistence type="predicted"/>
<protein>
    <submittedName>
        <fullName evidence="2">GNAT family N-acetyltransferase</fullName>
    </submittedName>
</protein>
<dbReference type="GO" id="GO:0016747">
    <property type="term" value="F:acyltransferase activity, transferring groups other than amino-acyl groups"/>
    <property type="evidence" value="ECO:0007669"/>
    <property type="project" value="InterPro"/>
</dbReference>
<keyword evidence="2" id="KW-0808">Transferase</keyword>
<organism evidence="2 3">
    <name type="scientific">Alteribacter keqinensis</name>
    <dbReference type="NCBI Taxonomy" id="2483800"/>
    <lineage>
        <taxon>Bacteria</taxon>
        <taxon>Bacillati</taxon>
        <taxon>Bacillota</taxon>
        <taxon>Bacilli</taxon>
        <taxon>Bacillales</taxon>
        <taxon>Bacillaceae</taxon>
        <taxon>Alteribacter</taxon>
    </lineage>
</organism>
<gene>
    <name evidence="2" type="ORF">EBO34_08455</name>
</gene>
<dbReference type="Pfam" id="PF00583">
    <property type="entry name" value="Acetyltransf_1"/>
    <property type="match status" value="1"/>
</dbReference>
<dbReference type="CDD" id="cd04301">
    <property type="entry name" value="NAT_SF"/>
    <property type="match status" value="1"/>
</dbReference>
<evidence type="ECO:0000259" key="1">
    <source>
        <dbReference type="PROSITE" id="PS51186"/>
    </source>
</evidence>
<dbReference type="RefSeq" id="WP_122897460.1">
    <property type="nucleotide sequence ID" value="NZ_RHIB01000001.1"/>
</dbReference>
<dbReference type="InterPro" id="IPR016181">
    <property type="entry name" value="Acyl_CoA_acyltransferase"/>
</dbReference>
<dbReference type="SUPFAM" id="SSF55729">
    <property type="entry name" value="Acyl-CoA N-acyltransferases (Nat)"/>
    <property type="match status" value="1"/>
</dbReference>